<reference evidence="1 2" key="1">
    <citation type="journal article" date="2019" name="Nat. Ecol. Evol.">
        <title>Megaphylogeny resolves global patterns of mushroom evolution.</title>
        <authorList>
            <person name="Varga T."/>
            <person name="Krizsan K."/>
            <person name="Foldi C."/>
            <person name="Dima B."/>
            <person name="Sanchez-Garcia M."/>
            <person name="Sanchez-Ramirez S."/>
            <person name="Szollosi G.J."/>
            <person name="Szarkandi J.G."/>
            <person name="Papp V."/>
            <person name="Albert L."/>
            <person name="Andreopoulos W."/>
            <person name="Angelini C."/>
            <person name="Antonin V."/>
            <person name="Barry K.W."/>
            <person name="Bougher N.L."/>
            <person name="Buchanan P."/>
            <person name="Buyck B."/>
            <person name="Bense V."/>
            <person name="Catcheside P."/>
            <person name="Chovatia M."/>
            <person name="Cooper J."/>
            <person name="Damon W."/>
            <person name="Desjardin D."/>
            <person name="Finy P."/>
            <person name="Geml J."/>
            <person name="Haridas S."/>
            <person name="Hughes K."/>
            <person name="Justo A."/>
            <person name="Karasinski D."/>
            <person name="Kautmanova I."/>
            <person name="Kiss B."/>
            <person name="Kocsube S."/>
            <person name="Kotiranta H."/>
            <person name="LaButti K.M."/>
            <person name="Lechner B.E."/>
            <person name="Liimatainen K."/>
            <person name="Lipzen A."/>
            <person name="Lukacs Z."/>
            <person name="Mihaltcheva S."/>
            <person name="Morgado L.N."/>
            <person name="Niskanen T."/>
            <person name="Noordeloos M.E."/>
            <person name="Ohm R.A."/>
            <person name="Ortiz-Santana B."/>
            <person name="Ovrebo C."/>
            <person name="Racz N."/>
            <person name="Riley R."/>
            <person name="Savchenko A."/>
            <person name="Shiryaev A."/>
            <person name="Soop K."/>
            <person name="Spirin V."/>
            <person name="Szebenyi C."/>
            <person name="Tomsovsky M."/>
            <person name="Tulloss R.E."/>
            <person name="Uehling J."/>
            <person name="Grigoriev I.V."/>
            <person name="Vagvolgyi C."/>
            <person name="Papp T."/>
            <person name="Martin F.M."/>
            <person name="Miettinen O."/>
            <person name="Hibbett D.S."/>
            <person name="Nagy L.G."/>
        </authorList>
    </citation>
    <scope>NUCLEOTIDE SEQUENCE [LARGE SCALE GENOMIC DNA]</scope>
    <source>
        <strain evidence="1 2">NL-1719</strain>
    </source>
</reference>
<evidence type="ECO:0000313" key="2">
    <source>
        <dbReference type="Proteomes" id="UP000308600"/>
    </source>
</evidence>
<gene>
    <name evidence="1" type="ORF">BDN72DRAFT_168269</name>
</gene>
<dbReference type="EMBL" id="ML208274">
    <property type="protein sequence ID" value="TFK73633.1"/>
    <property type="molecule type" value="Genomic_DNA"/>
</dbReference>
<sequence>MRFFAAAALASATFVAAQQTYVVAVGSNGTQTFQPPSVNANVGDTIAFQFRGGNHTATQSTFTAPCTKKSNGVDSGFFAVAAGATELPQWSFTIVNASAPLWFYCQQGKHCQNGMVFALNPTADKTLDAYKANAMASNGSATAEANNTITNKPNNAFSVAGSYGKTVLVLAAGVSAGLLL</sequence>
<dbReference type="Proteomes" id="UP000308600">
    <property type="component" value="Unassembled WGS sequence"/>
</dbReference>
<organism evidence="1 2">
    <name type="scientific">Pluteus cervinus</name>
    <dbReference type="NCBI Taxonomy" id="181527"/>
    <lineage>
        <taxon>Eukaryota</taxon>
        <taxon>Fungi</taxon>
        <taxon>Dikarya</taxon>
        <taxon>Basidiomycota</taxon>
        <taxon>Agaricomycotina</taxon>
        <taxon>Agaricomycetes</taxon>
        <taxon>Agaricomycetidae</taxon>
        <taxon>Agaricales</taxon>
        <taxon>Pluteineae</taxon>
        <taxon>Pluteaceae</taxon>
        <taxon>Pluteus</taxon>
    </lineage>
</organism>
<name>A0ACD3B6C9_9AGAR</name>
<accession>A0ACD3B6C9</accession>
<keyword evidence="2" id="KW-1185">Reference proteome</keyword>
<proteinExistence type="predicted"/>
<protein>
    <submittedName>
        <fullName evidence="1">Uncharacterized protein</fullName>
    </submittedName>
</protein>
<evidence type="ECO:0000313" key="1">
    <source>
        <dbReference type="EMBL" id="TFK73633.1"/>
    </source>
</evidence>